<dbReference type="Proteomes" id="UP001352852">
    <property type="component" value="Unassembled WGS sequence"/>
</dbReference>
<dbReference type="InterPro" id="IPR002017">
    <property type="entry name" value="Spectrin_repeat"/>
</dbReference>
<sequence length="545" mass="61389">MLRLQNYLLECAEIKSQIQDKRKAIDATQYMGSDLGGVLALQRRLSTMEGALSVLEPKLLHLQEEAEYLATAHPSRTMEILVPFDGISVEWEELKRTLQGCEDSLMVASRLQSFIQDLDSFLTWLVQTQTAAASDQLPNDLEEAEKLINKHAALKEEIGRYEEDYERLQAMNELLESEDAPLPQAALQQWLQKLDVGWNKLLEMWESRREVLVQAHIFHLFLRDVKQAESFLNNQESALAHVELPTTVEMVEGAIKKHKDFTTTMELNLHRIKAVIEAGESLISQNNIYSERIRERIDTLASRGNQNRELAQQWLEKLNDQWELQIFLQDCHARDLARKQHHIGSLFQTEYIEEELVVRQMEKLAAKSTPVTVHCLYMLIQEDPLPSYQTVNLRDSCSHETCAAFVQPLYAAVRALLSPSEGPPTIHLLSASSAITVILILTFITDPPPSLHPLLPEQTLCGEASRSIFACVCRQKNEDADIGGCLQLPKPRGLLPLIAAAGGLGVREDADGERQQPRRDPEASQEMAEAPGFHGRASPEQGMAG</sequence>
<protein>
    <submittedName>
        <fullName evidence="5">Uncharacterized protein</fullName>
    </submittedName>
</protein>
<comment type="caution">
    <text evidence="5">The sequence shown here is derived from an EMBL/GenBank/DDBJ whole genome shotgun (WGS) entry which is preliminary data.</text>
</comment>
<gene>
    <name evidence="5" type="ORF">CHARACLAT_021055</name>
</gene>
<dbReference type="Gene3D" id="1.20.58.60">
    <property type="match status" value="3"/>
</dbReference>
<keyword evidence="3" id="KW-0175">Coiled coil</keyword>
<dbReference type="PANTHER" id="PTHR11915">
    <property type="entry name" value="SPECTRIN/FILAMIN RELATED CYTOSKELETAL PROTEIN"/>
    <property type="match status" value="1"/>
</dbReference>
<keyword evidence="6" id="KW-1185">Reference proteome</keyword>
<reference evidence="5 6" key="1">
    <citation type="submission" date="2021-06" db="EMBL/GenBank/DDBJ databases">
        <authorList>
            <person name="Palmer J.M."/>
        </authorList>
    </citation>
    <scope>NUCLEOTIDE SEQUENCE [LARGE SCALE GENOMIC DNA]</scope>
    <source>
        <strain evidence="5 6">CL_MEX2019</strain>
        <tissue evidence="5">Muscle</tissue>
    </source>
</reference>
<keyword evidence="2" id="KW-0009">Actin-binding</keyword>
<evidence type="ECO:0000313" key="6">
    <source>
        <dbReference type="Proteomes" id="UP001352852"/>
    </source>
</evidence>
<evidence type="ECO:0000256" key="4">
    <source>
        <dbReference type="SAM" id="MobiDB-lite"/>
    </source>
</evidence>
<proteinExistence type="predicted"/>
<evidence type="ECO:0000256" key="3">
    <source>
        <dbReference type="SAM" id="Coils"/>
    </source>
</evidence>
<feature type="coiled-coil region" evidence="3">
    <location>
        <begin position="137"/>
        <end position="178"/>
    </location>
</feature>
<dbReference type="SMART" id="SM00150">
    <property type="entry name" value="SPEC"/>
    <property type="match status" value="3"/>
</dbReference>
<dbReference type="EMBL" id="JAHUTJ010059411">
    <property type="protein sequence ID" value="MED6287896.1"/>
    <property type="molecule type" value="Genomic_DNA"/>
</dbReference>
<keyword evidence="1" id="KW-0677">Repeat</keyword>
<dbReference type="SUPFAM" id="SSF46966">
    <property type="entry name" value="Spectrin repeat"/>
    <property type="match status" value="3"/>
</dbReference>
<evidence type="ECO:0000256" key="1">
    <source>
        <dbReference type="ARBA" id="ARBA00022737"/>
    </source>
</evidence>
<evidence type="ECO:0000256" key="2">
    <source>
        <dbReference type="ARBA" id="ARBA00023203"/>
    </source>
</evidence>
<name>A0ABU7EM99_9TELE</name>
<dbReference type="InterPro" id="IPR018159">
    <property type="entry name" value="Spectrin/alpha-actinin"/>
</dbReference>
<feature type="region of interest" description="Disordered" evidence="4">
    <location>
        <begin position="506"/>
        <end position="545"/>
    </location>
</feature>
<accession>A0ABU7EM99</accession>
<organism evidence="5 6">
    <name type="scientific">Characodon lateralis</name>
    <dbReference type="NCBI Taxonomy" id="208331"/>
    <lineage>
        <taxon>Eukaryota</taxon>
        <taxon>Metazoa</taxon>
        <taxon>Chordata</taxon>
        <taxon>Craniata</taxon>
        <taxon>Vertebrata</taxon>
        <taxon>Euteleostomi</taxon>
        <taxon>Actinopterygii</taxon>
        <taxon>Neopterygii</taxon>
        <taxon>Teleostei</taxon>
        <taxon>Neoteleostei</taxon>
        <taxon>Acanthomorphata</taxon>
        <taxon>Ovalentaria</taxon>
        <taxon>Atherinomorphae</taxon>
        <taxon>Cyprinodontiformes</taxon>
        <taxon>Goodeidae</taxon>
        <taxon>Characodon</taxon>
    </lineage>
</organism>
<evidence type="ECO:0000313" key="5">
    <source>
        <dbReference type="EMBL" id="MED6287896.1"/>
    </source>
</evidence>
<dbReference type="CDD" id="cd00176">
    <property type="entry name" value="SPEC"/>
    <property type="match status" value="1"/>
</dbReference>
<dbReference type="Pfam" id="PF00435">
    <property type="entry name" value="Spectrin"/>
    <property type="match status" value="3"/>
</dbReference>
<feature type="compositionally biased region" description="Basic and acidic residues" evidence="4">
    <location>
        <begin position="506"/>
        <end position="522"/>
    </location>
</feature>